<organism evidence="1 2">
    <name type="scientific">Halobacillus andaensis</name>
    <dbReference type="NCBI Taxonomy" id="1176239"/>
    <lineage>
        <taxon>Bacteria</taxon>
        <taxon>Bacillati</taxon>
        <taxon>Bacillota</taxon>
        <taxon>Bacilli</taxon>
        <taxon>Bacillales</taxon>
        <taxon>Bacillaceae</taxon>
        <taxon>Halobacillus</taxon>
    </lineage>
</organism>
<name>A0A917B5P7_HALAA</name>
<keyword evidence="2" id="KW-1185">Reference proteome</keyword>
<dbReference type="AlphaFoldDB" id="A0A917B5P7"/>
<protein>
    <submittedName>
        <fullName evidence="1">Uncharacterized protein</fullName>
    </submittedName>
</protein>
<dbReference type="Proteomes" id="UP000660110">
    <property type="component" value="Unassembled WGS sequence"/>
</dbReference>
<evidence type="ECO:0000313" key="2">
    <source>
        <dbReference type="Proteomes" id="UP000660110"/>
    </source>
</evidence>
<comment type="caution">
    <text evidence="1">The sequence shown here is derived from an EMBL/GenBank/DDBJ whole genome shotgun (WGS) entry which is preliminary data.</text>
</comment>
<sequence length="59" mass="6763">MTFPSAGRIAYDASVWALELDVALLNIYIHSLEFYNFLDIKKTDLYKKVSANFNIAYLA</sequence>
<reference evidence="1" key="1">
    <citation type="journal article" date="2014" name="Int. J. Syst. Evol. Microbiol.">
        <title>Complete genome sequence of Corynebacterium casei LMG S-19264T (=DSM 44701T), isolated from a smear-ripened cheese.</title>
        <authorList>
            <consortium name="US DOE Joint Genome Institute (JGI-PGF)"/>
            <person name="Walter F."/>
            <person name="Albersmeier A."/>
            <person name="Kalinowski J."/>
            <person name="Ruckert C."/>
        </authorList>
    </citation>
    <scope>NUCLEOTIDE SEQUENCE</scope>
    <source>
        <strain evidence="1">CGMCC 1.12153</strain>
    </source>
</reference>
<dbReference type="EMBL" id="BMEL01000003">
    <property type="protein sequence ID" value="GGF25513.1"/>
    <property type="molecule type" value="Genomic_DNA"/>
</dbReference>
<proteinExistence type="predicted"/>
<reference evidence="1" key="2">
    <citation type="submission" date="2020-09" db="EMBL/GenBank/DDBJ databases">
        <authorList>
            <person name="Sun Q."/>
            <person name="Zhou Y."/>
        </authorList>
    </citation>
    <scope>NUCLEOTIDE SEQUENCE</scope>
    <source>
        <strain evidence="1">CGMCC 1.12153</strain>
    </source>
</reference>
<evidence type="ECO:0000313" key="1">
    <source>
        <dbReference type="EMBL" id="GGF25513.1"/>
    </source>
</evidence>
<gene>
    <name evidence="1" type="ORF">GCM10010954_25520</name>
</gene>
<accession>A0A917B5P7</accession>